<evidence type="ECO:0000313" key="3">
    <source>
        <dbReference type="Proteomes" id="UP000743370"/>
    </source>
</evidence>
<evidence type="ECO:0000256" key="1">
    <source>
        <dbReference type="SAM" id="MobiDB-lite"/>
    </source>
</evidence>
<reference evidence="2 3" key="1">
    <citation type="submission" date="2020-05" db="EMBL/GenBank/DDBJ databases">
        <title>Vigna angularis (adzuki bean) Var. LongXiaoDou No. 4 denovo assembly.</title>
        <authorList>
            <person name="Xiang H."/>
        </authorList>
    </citation>
    <scope>NUCLEOTIDE SEQUENCE [LARGE SCALE GENOMIC DNA]</scope>
    <source>
        <tissue evidence="2">Leaf</tissue>
    </source>
</reference>
<dbReference type="PANTHER" id="PTHR47213">
    <property type="entry name" value="OS07G0567300 PROTEIN"/>
    <property type="match status" value="1"/>
</dbReference>
<dbReference type="AlphaFoldDB" id="A0A8T0K2R8"/>
<comment type="caution">
    <text evidence="2">The sequence shown here is derived from an EMBL/GenBank/DDBJ whole genome shotgun (WGS) entry which is preliminary data.</text>
</comment>
<accession>A0A8T0K2R8</accession>
<feature type="region of interest" description="Disordered" evidence="1">
    <location>
        <begin position="356"/>
        <end position="377"/>
    </location>
</feature>
<protein>
    <submittedName>
        <fullName evidence="2">Uncharacterized protein</fullName>
    </submittedName>
</protein>
<dbReference type="EMBL" id="JABFOF010000007">
    <property type="protein sequence ID" value="KAG2391278.1"/>
    <property type="molecule type" value="Genomic_DNA"/>
</dbReference>
<name>A0A8T0K2R8_PHAAN</name>
<dbReference type="KEGG" id="var:108336589"/>
<gene>
    <name evidence="2" type="ORF">HKW66_Vig0129610</name>
</gene>
<dbReference type="InterPro" id="IPR044789">
    <property type="entry name" value="Put_A1-4-GlycosylTfrase_plant"/>
</dbReference>
<dbReference type="Proteomes" id="UP000743370">
    <property type="component" value="Unassembled WGS sequence"/>
</dbReference>
<organism evidence="2 3">
    <name type="scientific">Phaseolus angularis</name>
    <name type="common">Azuki bean</name>
    <name type="synonym">Vigna angularis</name>
    <dbReference type="NCBI Taxonomy" id="3914"/>
    <lineage>
        <taxon>Eukaryota</taxon>
        <taxon>Viridiplantae</taxon>
        <taxon>Streptophyta</taxon>
        <taxon>Embryophyta</taxon>
        <taxon>Tracheophyta</taxon>
        <taxon>Spermatophyta</taxon>
        <taxon>Magnoliopsida</taxon>
        <taxon>eudicotyledons</taxon>
        <taxon>Gunneridae</taxon>
        <taxon>Pentapetalae</taxon>
        <taxon>rosids</taxon>
        <taxon>fabids</taxon>
        <taxon>Fabales</taxon>
        <taxon>Fabaceae</taxon>
        <taxon>Papilionoideae</taxon>
        <taxon>50 kb inversion clade</taxon>
        <taxon>NPAAA clade</taxon>
        <taxon>indigoferoid/millettioid clade</taxon>
        <taxon>Phaseoleae</taxon>
        <taxon>Vigna</taxon>
    </lineage>
</organism>
<sequence length="388" mass="45057">MATRITIIEDALLLKNSPLRDDWGDWFDKKSVFLRKDRMFKSNFDLLNPLNNPLLQDPDAVATIGLTRGDRTIQKWWIHEFKKRFANRSGHEGIARRRRTDEIDLGFLLFLVFLYRPHRPKFSVINLRILKMNLTSSADSPSQLITLFNLTLIAKTPNNHLIFFPLYQTIKYSNFSFLFNFFQLYQHTGLRNTEQKVKAMIWNNTPLNPQLTTENDKDGIFMKKTPKREPSDKNNHMSLRPMLSGLQDLDTDSVTNLRSGLKMKNGFPIEIQMDTKVMMKMDWLKSKKVGVRVTCDGIRGTIPVGKYPAVASVVDSNCKVDLRIKIWKLSWWTPPSCRRALCSPCRTPKHRFYYSDSPPSPSRLQDLPRGADVPDGENIHRRRSKCLI</sequence>
<dbReference type="PANTHER" id="PTHR47213:SF1">
    <property type="entry name" value="OS07G0567300 PROTEIN"/>
    <property type="match status" value="1"/>
</dbReference>
<evidence type="ECO:0000313" key="2">
    <source>
        <dbReference type="EMBL" id="KAG2391278.1"/>
    </source>
</evidence>
<proteinExistence type="predicted"/>
<dbReference type="OrthoDB" id="777167at2759"/>